<sequence length="300" mass="32400">MSENNYIVIDWGSTNIRAFLCLEGKVKEVKKSPQGVTTVRGAACEGVFDSLCQPWFDEYGPLKTVMAGMVGSVNGWIDAPYLNCPVDLSELATKLTPVPHSRGLNVNIIPGLCVQDPHNYNVIRGEETQLAGACASTPCHICIMPGTHCKWVLLDSSRVESFRTAMTGELHHLLMQYSLIGLGTPEQESSAIAFEQGLHKGFEENNLAAHLFEVRAANILHGIKPSQVSEFLSGLLIGAEIASMQKIFKFTPQDGAAAIIANPFLTQRYQQGLALAGIESVALDGDKCFLNGIMPIAAAI</sequence>
<dbReference type="GO" id="GO:0008671">
    <property type="term" value="F:2-dehydro-3-deoxygalactonokinase activity"/>
    <property type="evidence" value="ECO:0007669"/>
    <property type="project" value="InterPro"/>
</dbReference>
<protein>
    <submittedName>
        <fullName evidence="1">2-dehydro-3-deoxygalactonokinase</fullName>
    </submittedName>
</protein>
<evidence type="ECO:0000313" key="2">
    <source>
        <dbReference type="Proteomes" id="UP000824150"/>
    </source>
</evidence>
<proteinExistence type="predicted"/>
<gene>
    <name evidence="1" type="ORF">IAA31_05715</name>
</gene>
<dbReference type="EMBL" id="JAHLFG010000062">
    <property type="protein sequence ID" value="MBU3826969.1"/>
    <property type="molecule type" value="Genomic_DNA"/>
</dbReference>
<organism evidence="1 2">
    <name type="scientific">Candidatus Anaerobiospirillum merdipullorum</name>
    <dbReference type="NCBI Taxonomy" id="2838450"/>
    <lineage>
        <taxon>Bacteria</taxon>
        <taxon>Pseudomonadati</taxon>
        <taxon>Pseudomonadota</taxon>
        <taxon>Gammaproteobacteria</taxon>
        <taxon>Aeromonadales</taxon>
        <taxon>Succinivibrionaceae</taxon>
        <taxon>Anaerobiospirillum</taxon>
    </lineage>
</organism>
<dbReference type="GO" id="GO:0034194">
    <property type="term" value="P:D-galactonate catabolic process"/>
    <property type="evidence" value="ECO:0007669"/>
    <property type="project" value="InterPro"/>
</dbReference>
<dbReference type="InterPro" id="IPR042257">
    <property type="entry name" value="DGOK_C"/>
</dbReference>
<dbReference type="Gene3D" id="3.30.420.310">
    <property type="entry name" value="2-keto-3-deoxy-galactonokinase, C-terminal domain"/>
    <property type="match status" value="1"/>
</dbReference>
<dbReference type="InterPro" id="IPR007729">
    <property type="entry name" value="DGOK"/>
</dbReference>
<reference evidence="1" key="2">
    <citation type="submission" date="2021-04" db="EMBL/GenBank/DDBJ databases">
        <authorList>
            <person name="Gilroy R."/>
        </authorList>
    </citation>
    <scope>NUCLEOTIDE SEQUENCE</scope>
    <source>
        <strain evidence="1">687</strain>
    </source>
</reference>
<name>A0A9E2NU26_9GAMM</name>
<comment type="caution">
    <text evidence="1">The sequence shown here is derived from an EMBL/GenBank/DDBJ whole genome shotgun (WGS) entry which is preliminary data.</text>
</comment>
<reference evidence="1" key="1">
    <citation type="journal article" date="2021" name="PeerJ">
        <title>Extensive microbial diversity within the chicken gut microbiome revealed by metagenomics and culture.</title>
        <authorList>
            <person name="Gilroy R."/>
            <person name="Ravi A."/>
            <person name="Getino M."/>
            <person name="Pursley I."/>
            <person name="Horton D.L."/>
            <person name="Alikhan N.F."/>
            <person name="Baker D."/>
            <person name="Gharbi K."/>
            <person name="Hall N."/>
            <person name="Watson M."/>
            <person name="Adriaenssens E.M."/>
            <person name="Foster-Nyarko E."/>
            <person name="Jarju S."/>
            <person name="Secka A."/>
            <person name="Antonio M."/>
            <person name="Oren A."/>
            <person name="Chaudhuri R.R."/>
            <person name="La Ragione R."/>
            <person name="Hildebrand F."/>
            <person name="Pallen M.J."/>
        </authorList>
    </citation>
    <scope>NUCLEOTIDE SEQUENCE</scope>
    <source>
        <strain evidence="1">687</strain>
    </source>
</reference>
<dbReference type="AlphaFoldDB" id="A0A9E2NU26"/>
<dbReference type="InterPro" id="IPR042258">
    <property type="entry name" value="DGOK_N"/>
</dbReference>
<dbReference type="CDD" id="cd24012">
    <property type="entry name" value="ASKHA_NBD_KDGal-kinase"/>
    <property type="match status" value="1"/>
</dbReference>
<dbReference type="Gene3D" id="3.30.420.300">
    <property type="entry name" value="2-keto-3-deoxy-galactonokinase, substrate binding domain"/>
    <property type="match status" value="1"/>
</dbReference>
<evidence type="ECO:0000313" key="1">
    <source>
        <dbReference type="EMBL" id="MBU3826969.1"/>
    </source>
</evidence>
<dbReference type="Proteomes" id="UP000824150">
    <property type="component" value="Unassembled WGS sequence"/>
</dbReference>
<dbReference type="Pfam" id="PF05035">
    <property type="entry name" value="DGOK"/>
    <property type="match status" value="1"/>
</dbReference>
<accession>A0A9E2NU26</accession>